<evidence type="ECO:0000256" key="1">
    <source>
        <dbReference type="ARBA" id="ARBA00010609"/>
    </source>
</evidence>
<keyword evidence="4" id="KW-1185">Reference proteome</keyword>
<evidence type="ECO:0000313" key="4">
    <source>
        <dbReference type="Proteomes" id="UP000315295"/>
    </source>
</evidence>
<evidence type="ECO:0000313" key="3">
    <source>
        <dbReference type="EMBL" id="TQD78911.1"/>
    </source>
</evidence>
<comment type="similarity">
    <text evidence="1">Belongs to the multicopper oxidase family.</text>
</comment>
<protein>
    <recommendedName>
        <fullName evidence="2">Plastocyanin-like domain-containing protein</fullName>
    </recommendedName>
</protein>
<dbReference type="SUPFAM" id="SSF49503">
    <property type="entry name" value="Cupredoxins"/>
    <property type="match status" value="1"/>
</dbReference>
<dbReference type="AlphaFoldDB" id="A0A540KXF4"/>
<gene>
    <name evidence="3" type="ORF">C1H46_035541</name>
</gene>
<dbReference type="STRING" id="106549.A0A540KXF4"/>
<dbReference type="InterPro" id="IPR008972">
    <property type="entry name" value="Cupredoxin"/>
</dbReference>
<feature type="domain" description="Plastocyanin-like" evidence="2">
    <location>
        <begin position="4"/>
        <end position="102"/>
    </location>
</feature>
<dbReference type="PANTHER" id="PTHR11709">
    <property type="entry name" value="MULTI-COPPER OXIDASE"/>
    <property type="match status" value="1"/>
</dbReference>
<sequence length="103" mass="11688">MNRPAKVDTSLINGTFKGFMEIIFQNNDTTVQNYHLDGSAFFVVGMDVGVWTENSRSTYNKWNGVARCTTQYRSSLDLGQLVVLDNAGIWNLRTQNLDSWYLG</sequence>
<evidence type="ECO:0000259" key="2">
    <source>
        <dbReference type="Pfam" id="PF07731"/>
    </source>
</evidence>
<comment type="caution">
    <text evidence="3">The sequence shown here is derived from an EMBL/GenBank/DDBJ whole genome shotgun (WGS) entry which is preliminary data.</text>
</comment>
<dbReference type="Gene3D" id="2.60.40.420">
    <property type="entry name" value="Cupredoxins - blue copper proteins"/>
    <property type="match status" value="1"/>
</dbReference>
<dbReference type="InterPro" id="IPR045087">
    <property type="entry name" value="Cu-oxidase_fam"/>
</dbReference>
<dbReference type="Proteomes" id="UP000315295">
    <property type="component" value="Unassembled WGS sequence"/>
</dbReference>
<organism evidence="3 4">
    <name type="scientific">Malus baccata</name>
    <name type="common">Siberian crab apple</name>
    <name type="synonym">Pyrus baccata</name>
    <dbReference type="NCBI Taxonomy" id="106549"/>
    <lineage>
        <taxon>Eukaryota</taxon>
        <taxon>Viridiplantae</taxon>
        <taxon>Streptophyta</taxon>
        <taxon>Embryophyta</taxon>
        <taxon>Tracheophyta</taxon>
        <taxon>Spermatophyta</taxon>
        <taxon>Magnoliopsida</taxon>
        <taxon>eudicotyledons</taxon>
        <taxon>Gunneridae</taxon>
        <taxon>Pentapetalae</taxon>
        <taxon>rosids</taxon>
        <taxon>fabids</taxon>
        <taxon>Rosales</taxon>
        <taxon>Rosaceae</taxon>
        <taxon>Amygdaloideae</taxon>
        <taxon>Maleae</taxon>
        <taxon>Malus</taxon>
    </lineage>
</organism>
<dbReference type="PANTHER" id="PTHR11709:SF58">
    <property type="entry name" value="SKU5 SIMILAR 3"/>
    <property type="match status" value="1"/>
</dbReference>
<dbReference type="EMBL" id="VIEB01000883">
    <property type="protein sequence ID" value="TQD78911.1"/>
    <property type="molecule type" value="Genomic_DNA"/>
</dbReference>
<name>A0A540KXF4_MALBA</name>
<proteinExistence type="inferred from homology"/>
<reference evidence="3 4" key="1">
    <citation type="journal article" date="2019" name="G3 (Bethesda)">
        <title>Sequencing of a Wild Apple (Malus baccata) Genome Unravels the Differences Between Cultivated and Wild Apple Species Regarding Disease Resistance and Cold Tolerance.</title>
        <authorList>
            <person name="Chen X."/>
        </authorList>
    </citation>
    <scope>NUCLEOTIDE SEQUENCE [LARGE SCALE GENOMIC DNA]</scope>
    <source>
        <strain evidence="4">cv. Shandingzi</strain>
        <tissue evidence="3">Leaves</tissue>
    </source>
</reference>
<dbReference type="Pfam" id="PF07731">
    <property type="entry name" value="Cu-oxidase_2"/>
    <property type="match status" value="1"/>
</dbReference>
<dbReference type="GO" id="GO:0016491">
    <property type="term" value="F:oxidoreductase activity"/>
    <property type="evidence" value="ECO:0007669"/>
    <property type="project" value="InterPro"/>
</dbReference>
<accession>A0A540KXF4</accession>
<dbReference type="InterPro" id="IPR011706">
    <property type="entry name" value="Cu-oxidase_C"/>
</dbReference>
<dbReference type="GO" id="GO:0005886">
    <property type="term" value="C:plasma membrane"/>
    <property type="evidence" value="ECO:0007669"/>
    <property type="project" value="TreeGrafter"/>
</dbReference>
<dbReference type="GO" id="GO:0005507">
    <property type="term" value="F:copper ion binding"/>
    <property type="evidence" value="ECO:0007669"/>
    <property type="project" value="InterPro"/>
</dbReference>